<keyword evidence="4" id="KW-1185">Reference proteome</keyword>
<feature type="region of interest" description="Disordered" evidence="1">
    <location>
        <begin position="1"/>
        <end position="37"/>
    </location>
</feature>
<gene>
    <name evidence="3" type="ORF">CAMP_LOCUS2332</name>
</gene>
<keyword evidence="2" id="KW-0472">Membrane</keyword>
<dbReference type="AlphaFoldDB" id="A0A9P1I4X9"/>
<keyword evidence="2" id="KW-0812">Transmembrane</keyword>
<feature type="transmembrane region" description="Helical" evidence="2">
    <location>
        <begin position="118"/>
        <end position="141"/>
    </location>
</feature>
<evidence type="ECO:0000313" key="3">
    <source>
        <dbReference type="EMBL" id="CAI5439695.1"/>
    </source>
</evidence>
<name>A0A9P1I4X9_9PELO</name>
<protein>
    <submittedName>
        <fullName evidence="3">Uncharacterized protein</fullName>
    </submittedName>
</protein>
<evidence type="ECO:0000256" key="2">
    <source>
        <dbReference type="SAM" id="Phobius"/>
    </source>
</evidence>
<accession>A0A9P1I4X9</accession>
<feature type="compositionally biased region" description="Polar residues" evidence="1">
    <location>
        <begin position="19"/>
        <end position="37"/>
    </location>
</feature>
<dbReference type="Proteomes" id="UP001152747">
    <property type="component" value="Unassembled WGS sequence"/>
</dbReference>
<dbReference type="EMBL" id="CANHGI010000001">
    <property type="protein sequence ID" value="CAI5439695.1"/>
    <property type="molecule type" value="Genomic_DNA"/>
</dbReference>
<evidence type="ECO:0000256" key="1">
    <source>
        <dbReference type="SAM" id="MobiDB-lite"/>
    </source>
</evidence>
<comment type="caution">
    <text evidence="3">The sequence shown here is derived from an EMBL/GenBank/DDBJ whole genome shotgun (WGS) entry which is preliminary data.</text>
</comment>
<organism evidence="3 4">
    <name type="scientific">Caenorhabditis angaria</name>
    <dbReference type="NCBI Taxonomy" id="860376"/>
    <lineage>
        <taxon>Eukaryota</taxon>
        <taxon>Metazoa</taxon>
        <taxon>Ecdysozoa</taxon>
        <taxon>Nematoda</taxon>
        <taxon>Chromadorea</taxon>
        <taxon>Rhabditida</taxon>
        <taxon>Rhabditina</taxon>
        <taxon>Rhabditomorpha</taxon>
        <taxon>Rhabditoidea</taxon>
        <taxon>Rhabditidae</taxon>
        <taxon>Peloderinae</taxon>
        <taxon>Caenorhabditis</taxon>
    </lineage>
</organism>
<reference evidence="3" key="1">
    <citation type="submission" date="2022-11" db="EMBL/GenBank/DDBJ databases">
        <authorList>
            <person name="Kikuchi T."/>
        </authorList>
    </citation>
    <scope>NUCLEOTIDE SEQUENCE</scope>
    <source>
        <strain evidence="3">PS1010</strain>
    </source>
</reference>
<proteinExistence type="predicted"/>
<sequence>MQNLYDVPPDDTSIETPILTASNSNSGHKSQSEEVTNVPVQNCYDVPPEELPIQNASNSDQNREEVKVTQRIFIVEQYIIPPQQTIPHVNTSAPTSVPTSAPYQPNSDSWSGNFLSKFSAIEICMIILLILCVFFFLLAVLS</sequence>
<evidence type="ECO:0000313" key="4">
    <source>
        <dbReference type="Proteomes" id="UP001152747"/>
    </source>
</evidence>
<keyword evidence="2" id="KW-1133">Transmembrane helix</keyword>